<dbReference type="Gene3D" id="1.10.600.10">
    <property type="entry name" value="Farnesyl Diphosphate Synthase"/>
    <property type="match status" value="1"/>
</dbReference>
<evidence type="ECO:0000313" key="3">
    <source>
        <dbReference type="Proteomes" id="UP001197093"/>
    </source>
</evidence>
<dbReference type="EMBL" id="JAHCVI010000004">
    <property type="protein sequence ID" value="KAG7285752.1"/>
    <property type="molecule type" value="Genomic_DNA"/>
</dbReference>
<sequence length="770" mass="86926">MLLSKNLLEYERSSPWPERASINIQLKPDLSLTLHVPNFGVVANADDGSNTKSPLARVVLAHATFKATMQPDIAPDDGFYKTCIGEANVISLFFPDIKVDGIRIAFTAWLAFACVMDDILETLDIADRELVLVEAIEILNTLQKPGALASHAKDKRVQGLGRALLDHCTRYLSQKSADAFFQAVCDVLEAHIEEIYFLQGRFTDSLAAYMSIRSRTIALNPFFEVIKSEYLSKSDWEYNALWKKLQHEVSRVCGLQNDLIGLVRDLEDGEQLNAVMVLMRGFSAINKHQLDHEALSRCVALVNAEHNRSAARSFEFAAQIHGAAEASECSTIERFESVARHILMMCETHLRWCSSAKRYRLEVGVHGLSGYHMVKALATSPQRWSKIYCLSSWCPPENFFEDLGEGAQRVEHLAVNFLDDPSEFAKVLKEKVQHVDHIFYFSYMQPAPKGDVLDLWANADELATVNVTLFTNFISAIQQSTLKPRRFILQTGSKHYGFYLGPASLPAFESDPRVQLDRNFYYEQEDSLAAYCQSVGATWSVARPSYIVGSVRDGTLNHLVGFGIYAAVQAHLGQPIAFPGDYRAWDREQVQSTGLLNAYFEEWLALTDKAANEAFNIHDGQSFTWGRLWPYLGQWYQVEWCPPKEDDDKYRVMKLPSPKTPRGYGPQATLRSTFSLLEWSLQPHVEEAWNQLAEKHGLVLNPFDDRYRARIFAFADSAVIGDAPMTTSVRKAREFGFFGTVDSYRSIFDTFHGMARLKLIPAPVVRDFAA</sequence>
<dbReference type="InterPro" id="IPR055222">
    <property type="entry name" value="PRISE-like_Rossmann-fold"/>
</dbReference>
<evidence type="ECO:0000313" key="2">
    <source>
        <dbReference type="EMBL" id="KAG7285752.1"/>
    </source>
</evidence>
<dbReference type="PANTHER" id="PTHR32487">
    <property type="entry name" value="3-OXO-DELTA(4,5)-STEROID 5-BETA-REDUCTASE"/>
    <property type="match status" value="1"/>
</dbReference>
<comment type="caution">
    <text evidence="2">The sequence shown here is derived from an EMBL/GenBank/DDBJ whole genome shotgun (WGS) entry which is preliminary data.</text>
</comment>
<reference evidence="2" key="1">
    <citation type="submission" date="2023-02" db="EMBL/GenBank/DDBJ databases">
        <authorList>
            <person name="Palmer J.M."/>
        </authorList>
    </citation>
    <scope>NUCLEOTIDE SEQUENCE</scope>
    <source>
        <strain evidence="2">FW57</strain>
    </source>
</reference>
<gene>
    <name evidence="2" type="ORF">NEMBOFW57_008046</name>
</gene>
<dbReference type="Gene3D" id="3.40.50.720">
    <property type="entry name" value="NAD(P)-binding Rossmann-like Domain"/>
    <property type="match status" value="1"/>
</dbReference>
<name>A0AAD4HVI1_9PEZI</name>
<dbReference type="PANTHER" id="PTHR32487:SF29">
    <property type="entry name" value="NAD-DEPENDENT EPIMERASE_DEHYDRATASE DOMAIN-CONTAINING PROTEIN"/>
    <property type="match status" value="1"/>
</dbReference>
<accession>A0AAD4HVI1</accession>
<dbReference type="InterPro" id="IPR036291">
    <property type="entry name" value="NAD(P)-bd_dom_sf"/>
</dbReference>
<dbReference type="Pfam" id="PF19086">
    <property type="entry name" value="Terpene_syn_C_2"/>
    <property type="match status" value="1"/>
</dbReference>
<protein>
    <recommendedName>
        <fullName evidence="1">PRISE-like Rossmann-fold domain-containing protein</fullName>
    </recommendedName>
</protein>
<dbReference type="SUPFAM" id="SSF51735">
    <property type="entry name" value="NAD(P)-binding Rossmann-fold domains"/>
    <property type="match status" value="1"/>
</dbReference>
<organism evidence="2 3">
    <name type="scientific">Staphylotrichum longicolle</name>
    <dbReference type="NCBI Taxonomy" id="669026"/>
    <lineage>
        <taxon>Eukaryota</taxon>
        <taxon>Fungi</taxon>
        <taxon>Dikarya</taxon>
        <taxon>Ascomycota</taxon>
        <taxon>Pezizomycotina</taxon>
        <taxon>Sordariomycetes</taxon>
        <taxon>Sordariomycetidae</taxon>
        <taxon>Sordariales</taxon>
        <taxon>Chaetomiaceae</taxon>
        <taxon>Staphylotrichum</taxon>
    </lineage>
</organism>
<keyword evidence="3" id="KW-1185">Reference proteome</keyword>
<feature type="domain" description="PRISE-like Rossmann-fold" evidence="1">
    <location>
        <begin position="428"/>
        <end position="646"/>
    </location>
</feature>
<proteinExistence type="predicted"/>
<dbReference type="Proteomes" id="UP001197093">
    <property type="component" value="Unassembled WGS sequence"/>
</dbReference>
<dbReference type="Pfam" id="PF22917">
    <property type="entry name" value="PRISE"/>
    <property type="match status" value="1"/>
</dbReference>
<dbReference type="CDD" id="cd08948">
    <property type="entry name" value="5beta-POR_like_SDR_a"/>
    <property type="match status" value="1"/>
</dbReference>
<dbReference type="SUPFAM" id="SSF48576">
    <property type="entry name" value="Terpenoid synthases"/>
    <property type="match status" value="1"/>
</dbReference>
<dbReference type="InterPro" id="IPR008949">
    <property type="entry name" value="Isoprenoid_synthase_dom_sf"/>
</dbReference>
<evidence type="ECO:0000259" key="1">
    <source>
        <dbReference type="Pfam" id="PF22917"/>
    </source>
</evidence>
<dbReference type="AlphaFoldDB" id="A0AAD4HVI1"/>